<name>A0A0N0ME99_9PROT</name>
<dbReference type="Proteomes" id="UP000031553">
    <property type="component" value="Unassembled WGS sequence"/>
</dbReference>
<protein>
    <submittedName>
        <fullName evidence="1">Uncharacterized protein</fullName>
    </submittedName>
</protein>
<gene>
    <name evidence="1" type="ORF">GLUCOINTEAF2_0202896</name>
</gene>
<dbReference type="AlphaFoldDB" id="A0A0N0ME99"/>
<dbReference type="EMBL" id="JUFX02000207">
    <property type="protein sequence ID" value="KPH86236.1"/>
    <property type="molecule type" value="Genomic_DNA"/>
</dbReference>
<organism evidence="1 2">
    <name type="scientific">Komagataeibacter intermedius AF2</name>
    <dbReference type="NCBI Taxonomy" id="1458464"/>
    <lineage>
        <taxon>Bacteria</taxon>
        <taxon>Pseudomonadati</taxon>
        <taxon>Pseudomonadota</taxon>
        <taxon>Alphaproteobacteria</taxon>
        <taxon>Acetobacterales</taxon>
        <taxon>Acetobacteraceae</taxon>
        <taxon>Komagataeibacter</taxon>
    </lineage>
</organism>
<sequence length="109" mass="11564">MTDTTPVLISAAGSATVIDCRADWYRVDWAVWPFCPLVKVDCSWLVRFRPSAKGLDVALRVNSTATCLPASLAVGVLLAPISKLMLLVADVVETVTLSGSISLGTLTTL</sequence>
<evidence type="ECO:0000313" key="1">
    <source>
        <dbReference type="EMBL" id="KPH86236.1"/>
    </source>
</evidence>
<comment type="caution">
    <text evidence="1">The sequence shown here is derived from an EMBL/GenBank/DDBJ whole genome shotgun (WGS) entry which is preliminary data.</text>
</comment>
<proteinExistence type="predicted"/>
<reference evidence="1 2" key="1">
    <citation type="submission" date="2015-07" db="EMBL/GenBank/DDBJ databases">
        <title>Draft Genome Sequence of Komagataeibacter intermedius Strain AF2, Isolated from Kombucha Tea.</title>
        <authorList>
            <person name="Santos R.A."/>
            <person name="Berretta A.A."/>
            <person name="Barud H.S."/>
            <person name="Ribeiro S.J."/>
            <person name="Gonzalez-Garcia L.N."/>
            <person name="Zucchi T.D."/>
            <person name="Goldman G.H."/>
            <person name="Riano-Pachon D.M."/>
        </authorList>
    </citation>
    <scope>NUCLEOTIDE SEQUENCE [LARGE SCALE GENOMIC DNA]</scope>
    <source>
        <strain evidence="1 2">AF2</strain>
    </source>
</reference>
<accession>A0A0N0ME99</accession>
<evidence type="ECO:0000313" key="2">
    <source>
        <dbReference type="Proteomes" id="UP000031553"/>
    </source>
</evidence>